<dbReference type="Pfam" id="PF05425">
    <property type="entry name" value="CopD"/>
    <property type="match status" value="1"/>
</dbReference>
<dbReference type="Proteomes" id="UP000032512">
    <property type="component" value="Unassembled WGS sequence"/>
</dbReference>
<feature type="transmembrane region" description="Helical" evidence="6">
    <location>
        <begin position="141"/>
        <end position="161"/>
    </location>
</feature>
<dbReference type="PANTHER" id="PTHR34820">
    <property type="entry name" value="INNER MEMBRANE PROTEIN YEBZ"/>
    <property type="match status" value="1"/>
</dbReference>
<keyword evidence="9" id="KW-1185">Reference proteome</keyword>
<feature type="transmembrane region" description="Helical" evidence="6">
    <location>
        <begin position="173"/>
        <end position="193"/>
    </location>
</feature>
<evidence type="ECO:0000313" key="8">
    <source>
        <dbReference type="EMBL" id="KIY23706.1"/>
    </source>
</evidence>
<evidence type="ECO:0000256" key="2">
    <source>
        <dbReference type="ARBA" id="ARBA00022475"/>
    </source>
</evidence>
<dbReference type="PATRIC" id="fig|285983.3.peg.1183"/>
<feature type="transmembrane region" description="Helical" evidence="6">
    <location>
        <begin position="213"/>
        <end position="233"/>
    </location>
</feature>
<dbReference type="GO" id="GO:0005886">
    <property type="term" value="C:plasma membrane"/>
    <property type="evidence" value="ECO:0007669"/>
    <property type="project" value="UniProtKB-SubCell"/>
</dbReference>
<proteinExistence type="predicted"/>
<keyword evidence="3 6" id="KW-0812">Transmembrane</keyword>
<feature type="transmembrane region" description="Helical" evidence="6">
    <location>
        <begin position="308"/>
        <end position="326"/>
    </location>
</feature>
<reference evidence="8 9" key="1">
    <citation type="submission" date="2015-01" db="EMBL/GenBank/DDBJ databases">
        <title>Draft genome sequences of the supercritical CO2 tolerant bacteria Bacillus subterraneus MITOT1 and Bacillus cereus MIT0214.</title>
        <authorList>
            <person name="Peet K.C."/>
            <person name="Thompson J.R."/>
        </authorList>
    </citation>
    <scope>NUCLEOTIDE SEQUENCE [LARGE SCALE GENOMIC DNA]</scope>
    <source>
        <strain evidence="8 9">MITOT1</strain>
    </source>
</reference>
<comment type="subcellular location">
    <subcellularLocation>
        <location evidence="1">Cell membrane</location>
        <topology evidence="1">Multi-pass membrane protein</topology>
    </subcellularLocation>
</comment>
<feature type="transmembrane region" description="Helical" evidence="6">
    <location>
        <begin position="42"/>
        <end position="66"/>
    </location>
</feature>
<evidence type="ECO:0000256" key="1">
    <source>
        <dbReference type="ARBA" id="ARBA00004651"/>
    </source>
</evidence>
<accession>A0A0D6ZF32</accession>
<keyword evidence="5 6" id="KW-0472">Membrane</keyword>
<feature type="transmembrane region" description="Helical" evidence="6">
    <location>
        <begin position="253"/>
        <end position="270"/>
    </location>
</feature>
<dbReference type="PANTHER" id="PTHR34820:SF4">
    <property type="entry name" value="INNER MEMBRANE PROTEIN YEBZ"/>
    <property type="match status" value="1"/>
</dbReference>
<dbReference type="RefSeq" id="WP_044390665.1">
    <property type="nucleotide sequence ID" value="NZ_JXIQ01000013.1"/>
</dbReference>
<evidence type="ECO:0000313" key="9">
    <source>
        <dbReference type="Proteomes" id="UP000032512"/>
    </source>
</evidence>
<name>A0A0D6ZF32_9BACI</name>
<feature type="transmembrane region" description="Helical" evidence="6">
    <location>
        <begin position="86"/>
        <end position="104"/>
    </location>
</feature>
<sequence>MTYYLIVSETVLYVSFSILVGAIILQLIPGNYKPTIDIPRSVYFLSILGIIFASVGPLVQVVFYFIEALGFWQTLKSVLYNFEVGKAWMFTSWVGLLLYFMVLYKKPKYFQAFLVLLMVIAVGYSSHAASLSFWYGLTSHTIHFLGITVWTGILLIVSFFSKDLRNWSKFLSWFTPTAILSLVLIILSGFMTMKLVVEPKDYVSSWMLPYGQALLVKHILIIPLVAFAFINGISMRKKQLEHPYPSTIKWMKAESIFISLIFIVTGTLGIQSPPHDIKTMIQTEGYSPLYEWFHPFLPDTVVKLNVDSFFIVGGFLSVIVVVFMIFSFTKKDSVLLSVLFGVFFVFITYITLMTGAH</sequence>
<dbReference type="InterPro" id="IPR032694">
    <property type="entry name" value="CopC/D"/>
</dbReference>
<keyword evidence="4 6" id="KW-1133">Transmembrane helix</keyword>
<evidence type="ECO:0000256" key="6">
    <source>
        <dbReference type="SAM" id="Phobius"/>
    </source>
</evidence>
<dbReference type="EMBL" id="JXIQ01000013">
    <property type="protein sequence ID" value="KIY23706.1"/>
    <property type="molecule type" value="Genomic_DNA"/>
</dbReference>
<comment type="caution">
    <text evidence="8">The sequence shown here is derived from an EMBL/GenBank/DDBJ whole genome shotgun (WGS) entry which is preliminary data.</text>
</comment>
<feature type="transmembrane region" description="Helical" evidence="6">
    <location>
        <begin position="12"/>
        <end position="30"/>
    </location>
</feature>
<organism evidence="8 9">
    <name type="scientific">Mesobacillus subterraneus</name>
    <dbReference type="NCBI Taxonomy" id="285983"/>
    <lineage>
        <taxon>Bacteria</taxon>
        <taxon>Bacillati</taxon>
        <taxon>Bacillota</taxon>
        <taxon>Bacilli</taxon>
        <taxon>Bacillales</taxon>
        <taxon>Bacillaceae</taxon>
        <taxon>Mesobacillus</taxon>
    </lineage>
</organism>
<dbReference type="GO" id="GO:0006825">
    <property type="term" value="P:copper ion transport"/>
    <property type="evidence" value="ECO:0007669"/>
    <property type="project" value="InterPro"/>
</dbReference>
<protein>
    <recommendedName>
        <fullName evidence="7">Copper resistance protein D domain-containing protein</fullName>
    </recommendedName>
</protein>
<feature type="transmembrane region" description="Helical" evidence="6">
    <location>
        <begin position="113"/>
        <end position="135"/>
    </location>
</feature>
<feature type="transmembrane region" description="Helical" evidence="6">
    <location>
        <begin position="333"/>
        <end position="352"/>
    </location>
</feature>
<feature type="domain" description="Copper resistance protein D" evidence="7">
    <location>
        <begin position="169"/>
        <end position="268"/>
    </location>
</feature>
<keyword evidence="2" id="KW-1003">Cell membrane</keyword>
<evidence type="ECO:0000256" key="5">
    <source>
        <dbReference type="ARBA" id="ARBA00023136"/>
    </source>
</evidence>
<evidence type="ECO:0000256" key="4">
    <source>
        <dbReference type="ARBA" id="ARBA00022989"/>
    </source>
</evidence>
<evidence type="ECO:0000259" key="7">
    <source>
        <dbReference type="Pfam" id="PF05425"/>
    </source>
</evidence>
<gene>
    <name evidence="8" type="ORF">UB32_01670</name>
</gene>
<dbReference type="AlphaFoldDB" id="A0A0D6ZF32"/>
<dbReference type="InterPro" id="IPR008457">
    <property type="entry name" value="Cu-R_CopD_dom"/>
</dbReference>
<dbReference type="OrthoDB" id="2387346at2"/>
<evidence type="ECO:0000256" key="3">
    <source>
        <dbReference type="ARBA" id="ARBA00022692"/>
    </source>
</evidence>